<evidence type="ECO:0000313" key="2">
    <source>
        <dbReference type="EMBL" id="KAG0664802.1"/>
    </source>
</evidence>
<keyword evidence="3" id="KW-1185">Reference proteome</keyword>
<dbReference type="EMBL" id="PUHQ01000012">
    <property type="protein sequence ID" value="KAG0664802.1"/>
    <property type="molecule type" value="Genomic_DNA"/>
</dbReference>
<feature type="compositionally biased region" description="Low complexity" evidence="1">
    <location>
        <begin position="153"/>
        <end position="192"/>
    </location>
</feature>
<sequence>MDHTGRSQLSGPAGESPPRAPPGREGVFGGTAPAATNSGGAYHGAGGYTPNEQSTSQLPRNVLPTPSSPYTTIDPPLKPRFGRWGRWIENRAQQRRDEQAELRAAGLVKSSSWSLPGQDRGSSPLRRDPSALRRDEEAERTLSRDHLILVTNADSSPASSTQSRSASPAAAAAGAMPRRPRTSSSASVSAAVQPLTHHVRIERVGERFSTGLPEQPLCGCPLPIGPQASTARFTLIGTRRGLYMLDAQPNAGIALSAASGDSAARHHALWTGLGVHHIETYAETDPYAESPRGLVLALVDGTHGELELRMWNLASIVNLVKWRVYSATSVVLSLEPESPAHSSAHARTRSAFGVKSPASPERTSTNAKRWSSSSMRQTTRAAPPAQSRPSGTSPNRHANASPFRFPLSPNTRSAPDSELAYDSCESPKTPLSSTSHLSLHSQSRPRSASETSHLELPLEWATASVALPVPKSAGSILFFRLFRRPRPSRRRKRDVLDSAGNPVAYDSDSSDDSDADFLNERLPQMGSTARSSGLRHHLYMFVATSRSVFLYESEPVERRTWHLAKEYLAPSTPRFVHLLRTGMPTRDPVGASSLPADISLLLGTSHHLVLIRLCDSIVSELKVPGLDSRHAHSQVKRGQSISTAKPPSGLKRSQSQQHRKASPSFAASLRDLNAKMARLIDGGDRALPAGLRGIDSDFVKSRVVSDDGDESASSHSRAAAAGGGGGGSGSISAHPKWIGCCELTIPGRAAGSVQVLLLSTARVSYLVAIRRDHDPDSSAPVLLHTFAWTGSTTTALVHVAATVSPAPERATTLRATSSSSVHLSLVGFTHTGVLVSEHLISSAAILSRVFADSAAPSDLPIAVPVVARPLSSRPVALPPNLALSPPHHEDPDLSDRAAFDFGRAIGRICPIADGLDIVESTTAAVGGRLDDAAVQQRQLQRSEYFWVQGRAEWTLKRLVCESLSPALS</sequence>
<feature type="compositionally biased region" description="Low complexity" evidence="1">
    <location>
        <begin position="339"/>
        <end position="351"/>
    </location>
</feature>
<feature type="region of interest" description="Disordered" evidence="1">
    <location>
        <begin position="705"/>
        <end position="727"/>
    </location>
</feature>
<feature type="compositionally biased region" description="Polar residues" evidence="1">
    <location>
        <begin position="636"/>
        <end position="656"/>
    </location>
</feature>
<name>A0A9P6W500_RHOMI</name>
<dbReference type="OrthoDB" id="2590590at2759"/>
<feature type="compositionally biased region" description="Polar residues" evidence="1">
    <location>
        <begin position="361"/>
        <end position="380"/>
    </location>
</feature>
<accession>A0A9P6W500</accession>
<organism evidence="2 3">
    <name type="scientific">Rhodotorula mucilaginosa</name>
    <name type="common">Yeast</name>
    <name type="synonym">Rhodotorula rubra</name>
    <dbReference type="NCBI Taxonomy" id="5537"/>
    <lineage>
        <taxon>Eukaryota</taxon>
        <taxon>Fungi</taxon>
        <taxon>Dikarya</taxon>
        <taxon>Basidiomycota</taxon>
        <taxon>Pucciniomycotina</taxon>
        <taxon>Microbotryomycetes</taxon>
        <taxon>Sporidiobolales</taxon>
        <taxon>Sporidiobolaceae</taxon>
        <taxon>Rhodotorula</taxon>
    </lineage>
</organism>
<feature type="region of interest" description="Disordered" evidence="1">
    <location>
        <begin position="490"/>
        <end position="518"/>
    </location>
</feature>
<feature type="region of interest" description="Disordered" evidence="1">
    <location>
        <begin position="628"/>
        <end position="664"/>
    </location>
</feature>
<comment type="caution">
    <text evidence="2">The sequence shown here is derived from an EMBL/GenBank/DDBJ whole genome shotgun (WGS) entry which is preliminary data.</text>
</comment>
<evidence type="ECO:0000313" key="3">
    <source>
        <dbReference type="Proteomes" id="UP000777482"/>
    </source>
</evidence>
<feature type="compositionally biased region" description="Polar residues" evidence="1">
    <location>
        <begin position="50"/>
        <end position="71"/>
    </location>
</feature>
<feature type="region of interest" description="Disordered" evidence="1">
    <location>
        <begin position="1"/>
        <end position="77"/>
    </location>
</feature>
<evidence type="ECO:0000256" key="1">
    <source>
        <dbReference type="SAM" id="MobiDB-lite"/>
    </source>
</evidence>
<feature type="compositionally biased region" description="Low complexity" evidence="1">
    <location>
        <begin position="711"/>
        <end position="720"/>
    </location>
</feature>
<feature type="compositionally biased region" description="Polar residues" evidence="1">
    <location>
        <begin position="1"/>
        <end position="10"/>
    </location>
</feature>
<feature type="compositionally biased region" description="Low complexity" evidence="1">
    <location>
        <begin position="426"/>
        <end position="442"/>
    </location>
</feature>
<dbReference type="AlphaFoldDB" id="A0A9P6W500"/>
<feature type="compositionally biased region" description="Acidic residues" evidence="1">
    <location>
        <begin position="508"/>
        <end position="517"/>
    </location>
</feature>
<proteinExistence type="predicted"/>
<feature type="region of interest" description="Disordered" evidence="1">
    <location>
        <begin position="109"/>
        <end position="192"/>
    </location>
</feature>
<protein>
    <submittedName>
        <fullName evidence="2">Uncharacterized protein</fullName>
    </submittedName>
</protein>
<dbReference type="Proteomes" id="UP000777482">
    <property type="component" value="Unassembled WGS sequence"/>
</dbReference>
<feature type="compositionally biased region" description="Polar residues" evidence="1">
    <location>
        <begin position="387"/>
        <end position="398"/>
    </location>
</feature>
<gene>
    <name evidence="2" type="ORF">C6P46_000939</name>
</gene>
<feature type="region of interest" description="Disordered" evidence="1">
    <location>
        <begin position="336"/>
        <end position="450"/>
    </location>
</feature>
<feature type="compositionally biased region" description="Basic and acidic residues" evidence="1">
    <location>
        <begin position="125"/>
        <end position="147"/>
    </location>
</feature>
<reference evidence="2 3" key="1">
    <citation type="submission" date="2020-11" db="EMBL/GenBank/DDBJ databases">
        <title>Kefir isolates.</title>
        <authorList>
            <person name="Marcisauskas S."/>
            <person name="Kim Y."/>
            <person name="Blasche S."/>
        </authorList>
    </citation>
    <scope>NUCLEOTIDE SEQUENCE [LARGE SCALE GENOMIC DNA]</scope>
    <source>
        <strain evidence="2 3">KR</strain>
    </source>
</reference>